<proteinExistence type="predicted"/>
<gene>
    <name evidence="2" type="ORF">BT63DRAFT_68261</name>
</gene>
<name>A0A6A6TZN9_9PEZI</name>
<dbReference type="OrthoDB" id="5334244at2759"/>
<feature type="compositionally biased region" description="Basic and acidic residues" evidence="1">
    <location>
        <begin position="54"/>
        <end position="70"/>
    </location>
</feature>
<feature type="compositionally biased region" description="Basic and acidic residues" evidence="1">
    <location>
        <begin position="29"/>
        <end position="47"/>
    </location>
</feature>
<evidence type="ECO:0000256" key="1">
    <source>
        <dbReference type="SAM" id="MobiDB-lite"/>
    </source>
</evidence>
<accession>A0A6A6TZN9</accession>
<dbReference type="Proteomes" id="UP000799302">
    <property type="component" value="Unassembled WGS sequence"/>
</dbReference>
<keyword evidence="3" id="KW-1185">Reference proteome</keyword>
<dbReference type="AlphaFoldDB" id="A0A6A6TZN9"/>
<sequence length="70" mass="7856">MSEDRPKSAKGLKPKILNADPPGEEQQDEATKKHNREMENRAEKPTEQIESDDSADKKGGTMKDFKKGDL</sequence>
<feature type="region of interest" description="Disordered" evidence="1">
    <location>
        <begin position="1"/>
        <end position="70"/>
    </location>
</feature>
<evidence type="ECO:0000313" key="3">
    <source>
        <dbReference type="Proteomes" id="UP000799302"/>
    </source>
</evidence>
<organism evidence="2 3">
    <name type="scientific">Microthyrium microscopicum</name>
    <dbReference type="NCBI Taxonomy" id="703497"/>
    <lineage>
        <taxon>Eukaryota</taxon>
        <taxon>Fungi</taxon>
        <taxon>Dikarya</taxon>
        <taxon>Ascomycota</taxon>
        <taxon>Pezizomycotina</taxon>
        <taxon>Dothideomycetes</taxon>
        <taxon>Dothideomycetes incertae sedis</taxon>
        <taxon>Microthyriales</taxon>
        <taxon>Microthyriaceae</taxon>
        <taxon>Microthyrium</taxon>
    </lineage>
</organism>
<reference evidence="2" key="1">
    <citation type="journal article" date="2020" name="Stud. Mycol.">
        <title>101 Dothideomycetes genomes: a test case for predicting lifestyles and emergence of pathogens.</title>
        <authorList>
            <person name="Haridas S."/>
            <person name="Albert R."/>
            <person name="Binder M."/>
            <person name="Bloem J."/>
            <person name="Labutti K."/>
            <person name="Salamov A."/>
            <person name="Andreopoulos B."/>
            <person name="Baker S."/>
            <person name="Barry K."/>
            <person name="Bills G."/>
            <person name="Bluhm B."/>
            <person name="Cannon C."/>
            <person name="Castanera R."/>
            <person name="Culley D."/>
            <person name="Daum C."/>
            <person name="Ezra D."/>
            <person name="Gonzalez J."/>
            <person name="Henrissat B."/>
            <person name="Kuo A."/>
            <person name="Liang C."/>
            <person name="Lipzen A."/>
            <person name="Lutzoni F."/>
            <person name="Magnuson J."/>
            <person name="Mondo S."/>
            <person name="Nolan M."/>
            <person name="Ohm R."/>
            <person name="Pangilinan J."/>
            <person name="Park H.-J."/>
            <person name="Ramirez L."/>
            <person name="Alfaro M."/>
            <person name="Sun H."/>
            <person name="Tritt A."/>
            <person name="Yoshinaga Y."/>
            <person name="Zwiers L.-H."/>
            <person name="Turgeon B."/>
            <person name="Goodwin S."/>
            <person name="Spatafora J."/>
            <person name="Crous P."/>
            <person name="Grigoriev I."/>
        </authorList>
    </citation>
    <scope>NUCLEOTIDE SEQUENCE</scope>
    <source>
        <strain evidence="2">CBS 115976</strain>
    </source>
</reference>
<protein>
    <submittedName>
        <fullName evidence="2">Uncharacterized protein</fullName>
    </submittedName>
</protein>
<dbReference type="EMBL" id="MU004240">
    <property type="protein sequence ID" value="KAF2665549.1"/>
    <property type="molecule type" value="Genomic_DNA"/>
</dbReference>
<evidence type="ECO:0000313" key="2">
    <source>
        <dbReference type="EMBL" id="KAF2665549.1"/>
    </source>
</evidence>